<name>A0A1Y2CEI9_9FUNG</name>
<feature type="transmembrane region" description="Helical" evidence="1">
    <location>
        <begin position="33"/>
        <end position="51"/>
    </location>
</feature>
<proteinExistence type="predicted"/>
<protein>
    <recommendedName>
        <fullName evidence="4">THH1/TOM1/TOM3 domain-containing protein</fullName>
    </recommendedName>
</protein>
<keyword evidence="3" id="KW-1185">Reference proteome</keyword>
<dbReference type="EMBL" id="MCGO01000019">
    <property type="protein sequence ID" value="ORY45471.1"/>
    <property type="molecule type" value="Genomic_DNA"/>
</dbReference>
<organism evidence="2 3">
    <name type="scientific">Rhizoclosmatium globosum</name>
    <dbReference type="NCBI Taxonomy" id="329046"/>
    <lineage>
        <taxon>Eukaryota</taxon>
        <taxon>Fungi</taxon>
        <taxon>Fungi incertae sedis</taxon>
        <taxon>Chytridiomycota</taxon>
        <taxon>Chytridiomycota incertae sedis</taxon>
        <taxon>Chytridiomycetes</taxon>
        <taxon>Chytridiales</taxon>
        <taxon>Chytriomycetaceae</taxon>
        <taxon>Rhizoclosmatium</taxon>
    </lineage>
</organism>
<comment type="caution">
    <text evidence="2">The sequence shown here is derived from an EMBL/GenBank/DDBJ whole genome shotgun (WGS) entry which is preliminary data.</text>
</comment>
<keyword evidence="1" id="KW-1133">Transmembrane helix</keyword>
<dbReference type="Proteomes" id="UP000193642">
    <property type="component" value="Unassembled WGS sequence"/>
</dbReference>
<feature type="transmembrane region" description="Helical" evidence="1">
    <location>
        <begin position="170"/>
        <end position="195"/>
    </location>
</feature>
<feature type="transmembrane region" description="Helical" evidence="1">
    <location>
        <begin position="216"/>
        <end position="238"/>
    </location>
</feature>
<evidence type="ECO:0008006" key="4">
    <source>
        <dbReference type="Google" id="ProtNLM"/>
    </source>
</evidence>
<evidence type="ECO:0000256" key="1">
    <source>
        <dbReference type="SAM" id="Phobius"/>
    </source>
</evidence>
<evidence type="ECO:0000313" key="2">
    <source>
        <dbReference type="EMBL" id="ORY45471.1"/>
    </source>
</evidence>
<reference evidence="2 3" key="1">
    <citation type="submission" date="2016-07" db="EMBL/GenBank/DDBJ databases">
        <title>Pervasive Adenine N6-methylation of Active Genes in Fungi.</title>
        <authorList>
            <consortium name="DOE Joint Genome Institute"/>
            <person name="Mondo S.J."/>
            <person name="Dannebaum R.O."/>
            <person name="Kuo R.C."/>
            <person name="Labutti K."/>
            <person name="Haridas S."/>
            <person name="Kuo A."/>
            <person name="Salamov A."/>
            <person name="Ahrendt S.R."/>
            <person name="Lipzen A."/>
            <person name="Sullivan W."/>
            <person name="Andreopoulos W.B."/>
            <person name="Clum A."/>
            <person name="Lindquist E."/>
            <person name="Daum C."/>
            <person name="Ramamoorthy G.K."/>
            <person name="Gryganskyi A."/>
            <person name="Culley D."/>
            <person name="Magnuson J.K."/>
            <person name="James T.Y."/>
            <person name="O'Malley M.A."/>
            <person name="Stajich J.E."/>
            <person name="Spatafora J.W."/>
            <person name="Visel A."/>
            <person name="Grigoriev I.V."/>
        </authorList>
    </citation>
    <scope>NUCLEOTIDE SEQUENCE [LARGE SCALE GENOMIC DNA]</scope>
    <source>
        <strain evidence="2 3">JEL800</strain>
    </source>
</reference>
<sequence>MAQNNTNQTMEQPMTLWQEYIDTEALINVCETWVVFGVSLLQLCILLKLIWNERIKPTLLAFFKASLTRFNVMLFSMILIMFLVSLPLDSTQIWFNTYSNLLISGFHILALYYSWFRGIPVIDVLMPMVRPYVFAWLVVYSILLAIIDALIIVIDFSLNSEFQDIMKNYLGYLDVVSGFLAFGFEAFVVGVYGYYLWRMKEQDFGVNTSRERIICIYGAIGTLFIFLLQLSIILVVNWTQLEVPTVSVELLTIVLSVQAFSPTAYLFVQLAMKRALFVNKKNAPALNQGSDKAATNQKSIKAL</sequence>
<feature type="transmembrane region" description="Helical" evidence="1">
    <location>
        <begin position="94"/>
        <end position="113"/>
    </location>
</feature>
<accession>A0A1Y2CEI9</accession>
<feature type="transmembrane region" description="Helical" evidence="1">
    <location>
        <begin position="133"/>
        <end position="158"/>
    </location>
</feature>
<keyword evidence="1" id="KW-0472">Membrane</keyword>
<gene>
    <name evidence="2" type="ORF">BCR33DRAFT_168981</name>
</gene>
<feature type="transmembrane region" description="Helical" evidence="1">
    <location>
        <begin position="250"/>
        <end position="272"/>
    </location>
</feature>
<evidence type="ECO:0000313" key="3">
    <source>
        <dbReference type="Proteomes" id="UP000193642"/>
    </source>
</evidence>
<keyword evidence="1" id="KW-0812">Transmembrane</keyword>
<dbReference type="AlphaFoldDB" id="A0A1Y2CEI9"/>